<sequence>MALSILKGQIPKLSRKYNAWYFSQRLSGDVQRPQPGSRYVKPVLGIKKYLAQKYSAFVEGYERILQKNFPSAFRIYQIFSIGTKDLLTDMKEYLRISHELRHGKSVRDLTRKELETYFQTPKDMKKVAPILVIAALPFTNYIVFPLVIWFPHYVLSTHFWTIQQRVDFALRRHRKKLYNYRPVFRQLQSKVLTVSDDNLKNRCEAILSQIGSGVHPRVDEILKVKSLFVDDPYGLWTLKDSHMHSLCRMHGLSTLPGKRHRLWSHAGFVREMDLAIIRDGLNNMKFDELRWACFLRGLSPLGLPKSEIIMWLEQWIYIAKNIDNHSLSLLLHCPILLAYNFHSNWVLIH</sequence>
<keyword evidence="6 8" id="KW-0472">Membrane</keyword>
<evidence type="ECO:0000256" key="6">
    <source>
        <dbReference type="ARBA" id="ARBA00023136"/>
    </source>
</evidence>
<proteinExistence type="predicted"/>
<feature type="domain" description="Letm1 RBD" evidence="9">
    <location>
        <begin position="171"/>
        <end position="349"/>
    </location>
</feature>
<evidence type="ECO:0000313" key="10">
    <source>
        <dbReference type="Proteomes" id="UP000694941"/>
    </source>
</evidence>
<evidence type="ECO:0000256" key="8">
    <source>
        <dbReference type="SAM" id="Phobius"/>
    </source>
</evidence>
<dbReference type="RefSeq" id="XP_013777541.1">
    <property type="nucleotide sequence ID" value="XM_013922087.2"/>
</dbReference>
<dbReference type="InterPro" id="IPR044202">
    <property type="entry name" value="LETM1/MDM38-like"/>
</dbReference>
<evidence type="ECO:0000256" key="1">
    <source>
        <dbReference type="ARBA" id="ARBA00004434"/>
    </source>
</evidence>
<dbReference type="PANTHER" id="PTHR14009">
    <property type="entry name" value="LEUCINE ZIPPER-EF-HAND CONTAINING TRANSMEMBRANE PROTEIN"/>
    <property type="match status" value="1"/>
</dbReference>
<dbReference type="PANTHER" id="PTHR14009:SF13">
    <property type="entry name" value="LETM1 DOMAIN-CONTAINING PROTEIN 1"/>
    <property type="match status" value="1"/>
</dbReference>
<evidence type="ECO:0000256" key="5">
    <source>
        <dbReference type="ARBA" id="ARBA00023128"/>
    </source>
</evidence>
<evidence type="ECO:0000256" key="3">
    <source>
        <dbReference type="ARBA" id="ARBA00022792"/>
    </source>
</evidence>
<evidence type="ECO:0000256" key="2">
    <source>
        <dbReference type="ARBA" id="ARBA00022692"/>
    </source>
</evidence>
<dbReference type="Proteomes" id="UP000694941">
    <property type="component" value="Unplaced"/>
</dbReference>
<feature type="transmembrane region" description="Helical" evidence="8">
    <location>
        <begin position="127"/>
        <end position="150"/>
    </location>
</feature>
<dbReference type="GeneID" id="106462187"/>
<evidence type="ECO:0000259" key="9">
    <source>
        <dbReference type="PROSITE" id="PS51758"/>
    </source>
</evidence>
<name>A0ABM1B9H1_LIMPO</name>
<gene>
    <name evidence="11" type="primary">LOC106462187</name>
</gene>
<evidence type="ECO:0000256" key="7">
    <source>
        <dbReference type="PROSITE-ProRule" id="PRU01094"/>
    </source>
</evidence>
<dbReference type="InterPro" id="IPR033122">
    <property type="entry name" value="LETM1-like_RBD"/>
</dbReference>
<reference evidence="11" key="1">
    <citation type="submission" date="2025-08" db="UniProtKB">
        <authorList>
            <consortium name="RefSeq"/>
        </authorList>
    </citation>
    <scope>IDENTIFICATION</scope>
    <source>
        <tissue evidence="11">Muscle</tissue>
    </source>
</reference>
<dbReference type="Pfam" id="PF07766">
    <property type="entry name" value="LETM1_RBD"/>
    <property type="match status" value="1"/>
</dbReference>
<keyword evidence="3" id="KW-0999">Mitochondrion inner membrane</keyword>
<accession>A0ABM1B9H1</accession>
<evidence type="ECO:0000256" key="4">
    <source>
        <dbReference type="ARBA" id="ARBA00022989"/>
    </source>
</evidence>
<keyword evidence="5 7" id="KW-0496">Mitochondrion</keyword>
<keyword evidence="10" id="KW-1185">Reference proteome</keyword>
<comment type="subcellular location">
    <subcellularLocation>
        <location evidence="1">Mitochondrion inner membrane</location>
        <topology evidence="1">Single-pass membrane protein</topology>
    </subcellularLocation>
</comment>
<organism evidence="10 11">
    <name type="scientific">Limulus polyphemus</name>
    <name type="common">Atlantic horseshoe crab</name>
    <dbReference type="NCBI Taxonomy" id="6850"/>
    <lineage>
        <taxon>Eukaryota</taxon>
        <taxon>Metazoa</taxon>
        <taxon>Ecdysozoa</taxon>
        <taxon>Arthropoda</taxon>
        <taxon>Chelicerata</taxon>
        <taxon>Merostomata</taxon>
        <taxon>Xiphosura</taxon>
        <taxon>Limulidae</taxon>
        <taxon>Limulus</taxon>
    </lineage>
</organism>
<protein>
    <submittedName>
        <fullName evidence="11">LETM1 domain-containing protein 1-like</fullName>
    </submittedName>
</protein>
<evidence type="ECO:0000313" key="11">
    <source>
        <dbReference type="RefSeq" id="XP_013777541.1"/>
    </source>
</evidence>
<keyword evidence="4 8" id="KW-1133">Transmembrane helix</keyword>
<dbReference type="PROSITE" id="PS51758">
    <property type="entry name" value="LETM1_RBD"/>
    <property type="match status" value="1"/>
</dbReference>
<keyword evidence="2 8" id="KW-0812">Transmembrane</keyword>